<dbReference type="Gene3D" id="1.20.1250.20">
    <property type="entry name" value="MFS general substrate transporter like domains"/>
    <property type="match status" value="1"/>
</dbReference>
<comment type="similarity">
    <text evidence="2">Belongs to the major facilitator superfamily. Sugar transporter (TC 2.A.1.1) family.</text>
</comment>
<organism evidence="10 11">
    <name type="scientific">Exophiala mesophila</name>
    <name type="common">Black yeast-like fungus</name>
    <dbReference type="NCBI Taxonomy" id="212818"/>
    <lineage>
        <taxon>Eukaryota</taxon>
        <taxon>Fungi</taxon>
        <taxon>Dikarya</taxon>
        <taxon>Ascomycota</taxon>
        <taxon>Pezizomycotina</taxon>
        <taxon>Eurotiomycetes</taxon>
        <taxon>Chaetothyriomycetidae</taxon>
        <taxon>Chaetothyriales</taxon>
        <taxon>Herpotrichiellaceae</taxon>
        <taxon>Exophiala</taxon>
    </lineage>
</organism>
<feature type="transmembrane region" description="Helical" evidence="8">
    <location>
        <begin position="330"/>
        <end position="353"/>
    </location>
</feature>
<evidence type="ECO:0000259" key="9">
    <source>
        <dbReference type="PROSITE" id="PS50850"/>
    </source>
</evidence>
<accession>A0A0D1X851</accession>
<feature type="transmembrane region" description="Helical" evidence="8">
    <location>
        <begin position="137"/>
        <end position="158"/>
    </location>
</feature>
<dbReference type="GeneID" id="27319660"/>
<dbReference type="InterPro" id="IPR036259">
    <property type="entry name" value="MFS_trans_sf"/>
</dbReference>
<feature type="transmembrane region" description="Helical" evidence="8">
    <location>
        <begin position="365"/>
        <end position="393"/>
    </location>
</feature>
<keyword evidence="3" id="KW-0813">Transport</keyword>
<evidence type="ECO:0000256" key="7">
    <source>
        <dbReference type="SAM" id="MobiDB-lite"/>
    </source>
</evidence>
<feature type="transmembrane region" description="Helical" evidence="8">
    <location>
        <begin position="240"/>
        <end position="260"/>
    </location>
</feature>
<dbReference type="HOGENOM" id="CLU_001265_46_12_1"/>
<feature type="transmembrane region" description="Helical" evidence="8">
    <location>
        <begin position="205"/>
        <end position="234"/>
    </location>
</feature>
<sequence>MSSEPLLSPSSHRHSSDMQTKLDQDPNQELEFIDGRHHIHPGSKPTPEDDPSAPSQYVGSRRQRVSDLWTILCSGCALISDGYANSLMTLINVVLRVQYPQEFTSNVSTRVSNALLIGEILGQITIGLTCDYLGRKFAIILTSSMIILGLAMSAGASGTTVEGLLWMLTVARGVTGYGTGGEYPASGSSASEAANAYTLHRRGTVFILVTNLPLTFGVPLASSIFLIVLFAATMDHPSTVWRVCFGVGIIFPLSIFYWRVKMINSKLYRRGAIRRKVPYGLVVRCYWKSLIGTCGAWFLYDFVTIPNAVFSGGIISAIVPDKSVKATAEWQLLLGTIALPGVIVGALLCDILSRKQLMIIGFGGYLILGLVIGCAYEQISGILPLFVVLYGVMLSMGNFGPGNMVGLVSSESYATAVRGTCYGLSSAMGKAGAAVGTQAFLPIENNLGVRWTFIIAAIVGVIGIIVTWVFVPSLTGDDLAIEDERFRSYLVRHGWQGVMGEEDLKDQADAGIPEVLR</sequence>
<feature type="domain" description="Major facilitator superfamily (MFS) profile" evidence="9">
    <location>
        <begin position="70"/>
        <end position="475"/>
    </location>
</feature>
<dbReference type="PANTHER" id="PTHR23508">
    <property type="entry name" value="CARBOXYLIC ACID TRANSPORTER PROTEIN HOMOLOG"/>
    <property type="match status" value="1"/>
</dbReference>
<evidence type="ECO:0000313" key="11">
    <source>
        <dbReference type="Proteomes" id="UP000054302"/>
    </source>
</evidence>
<keyword evidence="5 8" id="KW-1133">Transmembrane helix</keyword>
<feature type="compositionally biased region" description="Low complexity" evidence="7">
    <location>
        <begin position="1"/>
        <end position="10"/>
    </location>
</feature>
<evidence type="ECO:0000256" key="1">
    <source>
        <dbReference type="ARBA" id="ARBA00004141"/>
    </source>
</evidence>
<evidence type="ECO:0000256" key="6">
    <source>
        <dbReference type="ARBA" id="ARBA00023136"/>
    </source>
</evidence>
<dbReference type="InterPro" id="IPR005828">
    <property type="entry name" value="MFS_sugar_transport-like"/>
</dbReference>
<comment type="subcellular location">
    <subcellularLocation>
        <location evidence="1">Membrane</location>
        <topology evidence="1">Multi-pass membrane protein</topology>
    </subcellularLocation>
</comment>
<dbReference type="InterPro" id="IPR020846">
    <property type="entry name" value="MFS_dom"/>
</dbReference>
<dbReference type="PROSITE" id="PS50850">
    <property type="entry name" value="MFS"/>
    <property type="match status" value="1"/>
</dbReference>
<dbReference type="Pfam" id="PF00083">
    <property type="entry name" value="Sugar_tr"/>
    <property type="match status" value="2"/>
</dbReference>
<feature type="transmembrane region" description="Helical" evidence="8">
    <location>
        <begin position="451"/>
        <end position="471"/>
    </location>
</feature>
<keyword evidence="11" id="KW-1185">Reference proteome</keyword>
<feature type="compositionally biased region" description="Basic and acidic residues" evidence="7">
    <location>
        <begin position="14"/>
        <end position="24"/>
    </location>
</feature>
<dbReference type="PANTHER" id="PTHR23508:SF10">
    <property type="entry name" value="CARBOXYLIC ACID TRANSPORTER PROTEIN HOMOLOG"/>
    <property type="match status" value="1"/>
</dbReference>
<dbReference type="Proteomes" id="UP000054302">
    <property type="component" value="Unassembled WGS sequence"/>
</dbReference>
<name>A0A0D1X851_EXOME</name>
<dbReference type="OMA" id="RGPIFIL"/>
<keyword evidence="6 8" id="KW-0472">Membrane</keyword>
<dbReference type="EMBL" id="KN847520">
    <property type="protein sequence ID" value="KIV98135.1"/>
    <property type="molecule type" value="Genomic_DNA"/>
</dbReference>
<dbReference type="FunFam" id="1.20.1250.20:FF:000140">
    <property type="entry name" value="Putative MFS phospholipid transporter"/>
    <property type="match status" value="1"/>
</dbReference>
<reference evidence="10 11" key="1">
    <citation type="submission" date="2015-01" db="EMBL/GenBank/DDBJ databases">
        <title>The Genome Sequence of Exophiala mesophila CBS40295.</title>
        <authorList>
            <consortium name="The Broad Institute Genomics Platform"/>
            <person name="Cuomo C."/>
            <person name="de Hoog S."/>
            <person name="Gorbushina A."/>
            <person name="Stielow B."/>
            <person name="Teixiera M."/>
            <person name="Abouelleil A."/>
            <person name="Chapman S.B."/>
            <person name="Priest M."/>
            <person name="Young S.K."/>
            <person name="Wortman J."/>
            <person name="Nusbaum C."/>
            <person name="Birren B."/>
        </authorList>
    </citation>
    <scope>NUCLEOTIDE SEQUENCE [LARGE SCALE GENOMIC DNA]</scope>
    <source>
        <strain evidence="10 11">CBS 40295</strain>
    </source>
</reference>
<dbReference type="AlphaFoldDB" id="A0A0D1X851"/>
<evidence type="ECO:0000313" key="10">
    <source>
        <dbReference type="EMBL" id="KIV98135.1"/>
    </source>
</evidence>
<gene>
    <name evidence="10" type="ORF">PV10_01815</name>
</gene>
<dbReference type="SUPFAM" id="SSF103473">
    <property type="entry name" value="MFS general substrate transporter"/>
    <property type="match status" value="1"/>
</dbReference>
<dbReference type="GO" id="GO:0005886">
    <property type="term" value="C:plasma membrane"/>
    <property type="evidence" value="ECO:0007669"/>
    <property type="project" value="TreeGrafter"/>
</dbReference>
<dbReference type="GO" id="GO:0046943">
    <property type="term" value="F:carboxylic acid transmembrane transporter activity"/>
    <property type="evidence" value="ECO:0007669"/>
    <property type="project" value="TreeGrafter"/>
</dbReference>
<evidence type="ECO:0000256" key="8">
    <source>
        <dbReference type="SAM" id="Phobius"/>
    </source>
</evidence>
<dbReference type="VEuPathDB" id="FungiDB:PV10_01815"/>
<keyword evidence="4 8" id="KW-0812">Transmembrane</keyword>
<dbReference type="OrthoDB" id="2153661at2759"/>
<dbReference type="RefSeq" id="XP_016229709.1">
    <property type="nucleotide sequence ID" value="XM_016366060.1"/>
</dbReference>
<feature type="region of interest" description="Disordered" evidence="7">
    <location>
        <begin position="1"/>
        <end position="57"/>
    </location>
</feature>
<evidence type="ECO:0000256" key="4">
    <source>
        <dbReference type="ARBA" id="ARBA00022692"/>
    </source>
</evidence>
<evidence type="ECO:0000256" key="5">
    <source>
        <dbReference type="ARBA" id="ARBA00022989"/>
    </source>
</evidence>
<evidence type="ECO:0000256" key="2">
    <source>
        <dbReference type="ARBA" id="ARBA00010992"/>
    </source>
</evidence>
<dbReference type="STRING" id="212818.A0A0D1X851"/>
<protein>
    <recommendedName>
        <fullName evidence="9">Major facilitator superfamily (MFS) profile domain-containing protein</fullName>
    </recommendedName>
</protein>
<proteinExistence type="inferred from homology"/>
<evidence type="ECO:0000256" key="3">
    <source>
        <dbReference type="ARBA" id="ARBA00022448"/>
    </source>
</evidence>